<reference evidence="5" key="2">
    <citation type="submission" date="2025-08" db="UniProtKB">
        <authorList>
            <consortium name="RefSeq"/>
        </authorList>
    </citation>
    <scope>IDENTIFICATION</scope>
    <source>
        <tissue evidence="5">Leaf</tissue>
    </source>
</reference>
<dbReference type="PROSITE" id="PS51525">
    <property type="entry name" value="NET"/>
    <property type="match status" value="1"/>
</dbReference>
<dbReference type="Gene3D" id="1.20.1270.220">
    <property type="match status" value="1"/>
</dbReference>
<dbReference type="AlphaFoldDB" id="A0A6P5F0H4"/>
<dbReference type="InterPro" id="IPR038336">
    <property type="entry name" value="NET_sf"/>
</dbReference>
<keyword evidence="2" id="KW-0804">Transcription</keyword>
<reference evidence="4" key="1">
    <citation type="journal article" date="2015" name="Nat. Genet.">
        <title>The pineapple genome and the evolution of CAM photosynthesis.</title>
        <authorList>
            <person name="Ming R."/>
            <person name="VanBuren R."/>
            <person name="Wai C.M."/>
            <person name="Tang H."/>
            <person name="Schatz M.C."/>
            <person name="Bowers J.E."/>
            <person name="Lyons E."/>
            <person name="Wang M.L."/>
            <person name="Chen J."/>
            <person name="Biggers E."/>
            <person name="Zhang J."/>
            <person name="Huang L."/>
            <person name="Zhang L."/>
            <person name="Miao W."/>
            <person name="Zhang J."/>
            <person name="Ye Z."/>
            <person name="Miao C."/>
            <person name="Lin Z."/>
            <person name="Wang H."/>
            <person name="Zhou H."/>
            <person name="Yim W.C."/>
            <person name="Priest H.D."/>
            <person name="Zheng C."/>
            <person name="Woodhouse M."/>
            <person name="Edger P.P."/>
            <person name="Guyot R."/>
            <person name="Guo H.B."/>
            <person name="Guo H."/>
            <person name="Zheng G."/>
            <person name="Singh R."/>
            <person name="Sharma A."/>
            <person name="Min X."/>
            <person name="Zheng Y."/>
            <person name="Lee H."/>
            <person name="Gurtowski J."/>
            <person name="Sedlazeck F.J."/>
            <person name="Harkess A."/>
            <person name="McKain M.R."/>
            <person name="Liao Z."/>
            <person name="Fang J."/>
            <person name="Liu J."/>
            <person name="Zhang X."/>
            <person name="Zhang Q."/>
            <person name="Hu W."/>
            <person name="Qin Y."/>
            <person name="Wang K."/>
            <person name="Chen L.Y."/>
            <person name="Shirley N."/>
            <person name="Lin Y.R."/>
            <person name="Liu L.Y."/>
            <person name="Hernandez A.G."/>
            <person name="Wright C.L."/>
            <person name="Bulone V."/>
            <person name="Tuskan G.A."/>
            <person name="Heath K."/>
            <person name="Zee F."/>
            <person name="Moore P.H."/>
            <person name="Sunkar R."/>
            <person name="Leebens-Mack J.H."/>
            <person name="Mockler T."/>
            <person name="Bennetzen J.L."/>
            <person name="Freeling M."/>
            <person name="Sankoff D."/>
            <person name="Paterson A.H."/>
            <person name="Zhu X."/>
            <person name="Yang X."/>
            <person name="Smith J.A."/>
            <person name="Cushman J.C."/>
            <person name="Paull R.E."/>
            <person name="Yu Q."/>
        </authorList>
    </citation>
    <scope>NUCLEOTIDE SEQUENCE [LARGE SCALE GENOMIC DNA]</scope>
    <source>
        <strain evidence="4">cv. F153</strain>
    </source>
</reference>
<name>A0A6P5F0H4_ANACO</name>
<evidence type="ECO:0000256" key="1">
    <source>
        <dbReference type="ARBA" id="ARBA00023015"/>
    </source>
</evidence>
<organism evidence="4 5">
    <name type="scientific">Ananas comosus</name>
    <name type="common">Pineapple</name>
    <name type="synonym">Ananas ananas</name>
    <dbReference type="NCBI Taxonomy" id="4615"/>
    <lineage>
        <taxon>Eukaryota</taxon>
        <taxon>Viridiplantae</taxon>
        <taxon>Streptophyta</taxon>
        <taxon>Embryophyta</taxon>
        <taxon>Tracheophyta</taxon>
        <taxon>Spermatophyta</taxon>
        <taxon>Magnoliopsida</taxon>
        <taxon>Liliopsida</taxon>
        <taxon>Poales</taxon>
        <taxon>Bromeliaceae</taxon>
        <taxon>Bromelioideae</taxon>
        <taxon>Ananas</taxon>
    </lineage>
</organism>
<dbReference type="InterPro" id="IPR027353">
    <property type="entry name" value="NET_dom"/>
</dbReference>
<sequence length="302" mass="33861">MLYQLSLKMSTDSSKKQNEFGPDYFGYYKHLLLELFSSKEDLTFPVPGPDEPSDGFSEGVQGIHKQGVGGNDKSYCGLVSFFAEGIGGGLSDYKKERLKAILHETAVCLNHEADEMLSHIVAACQIESDRREKEQSSCYANATDDNLTGGTLCSKKRKASSSPNVNTSDGFADFTSSEIVRQVCRDIQAKQGNGEICEEAVKKDSSELLTKICKMEQDLDELLNEVVSQCRPMTNAEKQQLGRRIQKLPPKALDRVVEIYQIRNSSVRQHSDSLFINLEEQDNVTLWRLYYYVETALKANKL</sequence>
<dbReference type="OrthoDB" id="21449at2759"/>
<evidence type="ECO:0000256" key="2">
    <source>
        <dbReference type="ARBA" id="ARBA00023163"/>
    </source>
</evidence>
<keyword evidence="1" id="KW-0805">Transcription regulation</keyword>
<feature type="domain" description="NET" evidence="3">
    <location>
        <begin position="223"/>
        <end position="302"/>
    </location>
</feature>
<dbReference type="Pfam" id="PF17035">
    <property type="entry name" value="BET"/>
    <property type="match status" value="1"/>
</dbReference>
<dbReference type="Proteomes" id="UP000515123">
    <property type="component" value="Linkage group 1"/>
</dbReference>
<dbReference type="GeneID" id="109710919"/>
<dbReference type="PANTHER" id="PTHR45926">
    <property type="entry name" value="OSJNBA0053K19.4 PROTEIN"/>
    <property type="match status" value="1"/>
</dbReference>
<evidence type="ECO:0000313" key="5">
    <source>
        <dbReference type="RefSeq" id="XP_020089324.1"/>
    </source>
</evidence>
<accession>A0A6P5F0H4</accession>
<dbReference type="RefSeq" id="XP_020089324.1">
    <property type="nucleotide sequence ID" value="XM_020233735.1"/>
</dbReference>
<dbReference type="Gramene" id="Aco017318.1.mrna1">
    <property type="protein sequence ID" value="Aco017318.1.mrna1"/>
    <property type="gene ID" value="Aco017318.1.path1"/>
</dbReference>
<gene>
    <name evidence="5" type="primary">LOC109710919</name>
</gene>
<evidence type="ECO:0000259" key="3">
    <source>
        <dbReference type="PROSITE" id="PS51525"/>
    </source>
</evidence>
<evidence type="ECO:0000313" key="4">
    <source>
        <dbReference type="Proteomes" id="UP000515123"/>
    </source>
</evidence>
<proteinExistence type="predicted"/>
<keyword evidence="4" id="KW-1185">Reference proteome</keyword>
<protein>
    <submittedName>
        <fullName evidence="5">Uncharacterized protein LOC109710919</fullName>
    </submittedName>
</protein>